<reference evidence="2 3" key="1">
    <citation type="submission" date="2020-02" db="EMBL/GenBank/DDBJ databases">
        <title>Pseudoroseicyclus tamarix, sp. nov., isolated from offshore sediment of a Tamarix chinensis forest.</title>
        <authorList>
            <person name="Gai Y."/>
        </authorList>
    </citation>
    <scope>NUCLEOTIDE SEQUENCE [LARGE SCALE GENOMIC DNA]</scope>
    <source>
        <strain evidence="2 3">CLL3-39</strain>
    </source>
</reference>
<evidence type="ECO:0000259" key="1">
    <source>
        <dbReference type="Pfam" id="PF01936"/>
    </source>
</evidence>
<accession>A0A6B2JYL8</accession>
<comment type="caution">
    <text evidence="2">The sequence shown here is derived from an EMBL/GenBank/DDBJ whole genome shotgun (WGS) entry which is preliminary data.</text>
</comment>
<dbReference type="GO" id="GO:0004540">
    <property type="term" value="F:RNA nuclease activity"/>
    <property type="evidence" value="ECO:0007669"/>
    <property type="project" value="InterPro"/>
</dbReference>
<dbReference type="PANTHER" id="PTHR35811">
    <property type="entry name" value="SLR1870 PROTEIN"/>
    <property type="match status" value="1"/>
</dbReference>
<organism evidence="2 3">
    <name type="scientific">Pseudoroseicyclus tamaricis</name>
    <dbReference type="NCBI Taxonomy" id="2705421"/>
    <lineage>
        <taxon>Bacteria</taxon>
        <taxon>Pseudomonadati</taxon>
        <taxon>Pseudomonadota</taxon>
        <taxon>Alphaproteobacteria</taxon>
        <taxon>Rhodobacterales</taxon>
        <taxon>Paracoccaceae</taxon>
        <taxon>Pseudoroseicyclus</taxon>
    </lineage>
</organism>
<sequence>MTAPRAALFIDAENISPAHADSILRLARGTGQLVSAQAYGDATRQPAWRQVPGLTFVHVEGSRPCATDIRLIVDAMHQAAEGRWDRLCLASSDQDYIPLLTALRAMGRTVTLLGEAKAPPALRAASDVFLELGAEEPPAAAPSRLDLKVRALIAEHSANGRGMPLTSLGCQMSQKHGVAAKSLVEGTWRSYAKARPALFEVDPPGEDARIRFRPSGFAGPARLTSVA</sequence>
<protein>
    <submittedName>
        <fullName evidence="2">NYN domain-containing protein</fullName>
    </submittedName>
</protein>
<evidence type="ECO:0000313" key="3">
    <source>
        <dbReference type="Proteomes" id="UP000474757"/>
    </source>
</evidence>
<dbReference type="CDD" id="cd11297">
    <property type="entry name" value="PIN_LabA-like_N_1"/>
    <property type="match status" value="1"/>
</dbReference>
<dbReference type="Proteomes" id="UP000474757">
    <property type="component" value="Unassembled WGS sequence"/>
</dbReference>
<dbReference type="EMBL" id="JAAGAB010000003">
    <property type="protein sequence ID" value="NDV01709.1"/>
    <property type="molecule type" value="Genomic_DNA"/>
</dbReference>
<proteinExistence type="predicted"/>
<dbReference type="AlphaFoldDB" id="A0A6B2JYL8"/>
<feature type="domain" description="NYN" evidence="1">
    <location>
        <begin position="5"/>
        <end position="132"/>
    </location>
</feature>
<dbReference type="Pfam" id="PF01936">
    <property type="entry name" value="NYN"/>
    <property type="match status" value="1"/>
</dbReference>
<gene>
    <name evidence="2" type="ORF">GZA08_12115</name>
</gene>
<keyword evidence="3" id="KW-1185">Reference proteome</keyword>
<dbReference type="InterPro" id="IPR021139">
    <property type="entry name" value="NYN"/>
</dbReference>
<dbReference type="PANTHER" id="PTHR35811:SF1">
    <property type="entry name" value="HTH OST-TYPE DOMAIN-CONTAINING PROTEIN"/>
    <property type="match status" value="1"/>
</dbReference>
<dbReference type="RefSeq" id="WP_163894018.1">
    <property type="nucleotide sequence ID" value="NZ_JAAFYS010000003.1"/>
</dbReference>
<dbReference type="Gene3D" id="3.40.50.1010">
    <property type="entry name" value="5'-nuclease"/>
    <property type="match status" value="1"/>
</dbReference>
<name>A0A6B2JYL8_9RHOB</name>
<evidence type="ECO:0000313" key="2">
    <source>
        <dbReference type="EMBL" id="NDV01709.1"/>
    </source>
</evidence>